<evidence type="ECO:0000313" key="3">
    <source>
        <dbReference type="WBParaSite" id="EN70_5242"/>
    </source>
</evidence>
<accession>A0A1I7VQR7</accession>
<proteinExistence type="predicted"/>
<keyword evidence="2" id="KW-1185">Reference proteome</keyword>
<dbReference type="Proteomes" id="UP000095285">
    <property type="component" value="Unassembled WGS sequence"/>
</dbReference>
<feature type="region of interest" description="Disordered" evidence="1">
    <location>
        <begin position="162"/>
        <end position="186"/>
    </location>
</feature>
<evidence type="ECO:0000313" key="2">
    <source>
        <dbReference type="Proteomes" id="UP000095285"/>
    </source>
</evidence>
<dbReference type="AlphaFoldDB" id="A0A1I7VQR7"/>
<reference evidence="2" key="1">
    <citation type="submission" date="2012-04" db="EMBL/GenBank/DDBJ databases">
        <title>The Genome Sequence of Loa loa.</title>
        <authorList>
            <consortium name="The Broad Institute Genome Sequencing Platform"/>
            <consortium name="Broad Institute Genome Sequencing Center for Infectious Disease"/>
            <person name="Nutman T.B."/>
            <person name="Fink D.L."/>
            <person name="Russ C."/>
            <person name="Young S."/>
            <person name="Zeng Q."/>
            <person name="Gargeya S."/>
            <person name="Alvarado L."/>
            <person name="Berlin A."/>
            <person name="Chapman S.B."/>
            <person name="Chen Z."/>
            <person name="Freedman E."/>
            <person name="Gellesch M."/>
            <person name="Goldberg J."/>
            <person name="Griggs A."/>
            <person name="Gujja S."/>
            <person name="Heilman E.R."/>
            <person name="Heiman D."/>
            <person name="Howarth C."/>
            <person name="Mehta T."/>
            <person name="Neiman D."/>
            <person name="Pearson M."/>
            <person name="Roberts A."/>
            <person name="Saif S."/>
            <person name="Shea T."/>
            <person name="Shenoy N."/>
            <person name="Sisk P."/>
            <person name="Stolte C."/>
            <person name="Sykes S."/>
            <person name="White J."/>
            <person name="Yandava C."/>
            <person name="Haas B."/>
            <person name="Henn M.R."/>
            <person name="Nusbaum C."/>
            <person name="Birren B."/>
        </authorList>
    </citation>
    <scope>NUCLEOTIDE SEQUENCE [LARGE SCALE GENOMIC DNA]</scope>
</reference>
<name>A0A1I7VQR7_LOALO</name>
<organism evidence="2 3">
    <name type="scientific">Loa loa</name>
    <name type="common">Eye worm</name>
    <name type="synonym">Filaria loa</name>
    <dbReference type="NCBI Taxonomy" id="7209"/>
    <lineage>
        <taxon>Eukaryota</taxon>
        <taxon>Metazoa</taxon>
        <taxon>Ecdysozoa</taxon>
        <taxon>Nematoda</taxon>
        <taxon>Chromadorea</taxon>
        <taxon>Rhabditida</taxon>
        <taxon>Spirurina</taxon>
        <taxon>Spiruromorpha</taxon>
        <taxon>Filarioidea</taxon>
        <taxon>Onchocercidae</taxon>
        <taxon>Loa</taxon>
    </lineage>
</organism>
<protein>
    <submittedName>
        <fullName evidence="3">Uncharacterized protein</fullName>
    </submittedName>
</protein>
<reference evidence="3" key="2">
    <citation type="submission" date="2016-11" db="UniProtKB">
        <authorList>
            <consortium name="WormBaseParasite"/>
        </authorList>
    </citation>
    <scope>IDENTIFICATION</scope>
</reference>
<evidence type="ECO:0000256" key="1">
    <source>
        <dbReference type="SAM" id="MobiDB-lite"/>
    </source>
</evidence>
<sequence length="326" mass="37233">MPSDSSNNNQRIDRYASVEDFFPNNNTINPSSLSLLVSILGIRIPPLIIERKIFKTIRARITSNETDDKTIQNAVEHKSNVELFRQWKNDEIIELAPMISPMNRTKRWIEENHGDLKTSARSRHAIVNRVRHHQTTTSAMDIFCRQAKKSDGSVGSDAVSTCKSFSEDSANGKQISKNEPKSSTVMMSKTKRQFGNITGDTEDIVHQTGIIMEKQYTNAQKIDKLMEQKQMKQSHDKEVLLSENIGFSWIEEIKKRFNVGWNTHSRISHNKKRIMAEHNGTNKQQQHFDIHLLDEQIPMSNKSSSSTITGETIIHVINDNPAESYS</sequence>
<dbReference type="WBParaSite" id="EN70_5242">
    <property type="protein sequence ID" value="EN70_5242"/>
    <property type="gene ID" value="EN70_5242"/>
</dbReference>